<keyword evidence="6" id="KW-1185">Reference proteome</keyword>
<dbReference type="SUPFAM" id="SSF64288">
    <property type="entry name" value="Chorismate lyase-like"/>
    <property type="match status" value="1"/>
</dbReference>
<name>A0A344PJB2_9RHOB</name>
<feature type="domain" description="HTH gntR-type" evidence="4">
    <location>
        <begin position="3"/>
        <end position="71"/>
    </location>
</feature>
<dbReference type="InterPro" id="IPR000524">
    <property type="entry name" value="Tscrpt_reg_HTH_GntR"/>
</dbReference>
<dbReference type="PRINTS" id="PR00035">
    <property type="entry name" value="HTHGNTR"/>
</dbReference>
<evidence type="ECO:0000259" key="4">
    <source>
        <dbReference type="PROSITE" id="PS50949"/>
    </source>
</evidence>
<dbReference type="InterPro" id="IPR012702">
    <property type="entry name" value="CP_lyase_PhnF"/>
</dbReference>
<proteinExistence type="predicted"/>
<dbReference type="PROSITE" id="PS50949">
    <property type="entry name" value="HTH_GNTR"/>
    <property type="match status" value="1"/>
</dbReference>
<evidence type="ECO:0000313" key="5">
    <source>
        <dbReference type="EMBL" id="AXC49467.1"/>
    </source>
</evidence>
<dbReference type="GO" id="GO:0003700">
    <property type="term" value="F:DNA-binding transcription factor activity"/>
    <property type="evidence" value="ECO:0007669"/>
    <property type="project" value="InterPro"/>
</dbReference>
<dbReference type="Gene3D" id="3.40.1410.10">
    <property type="entry name" value="Chorismate lyase-like"/>
    <property type="match status" value="1"/>
</dbReference>
<dbReference type="EMBL" id="CP030918">
    <property type="protein sequence ID" value="AXC49467.1"/>
    <property type="molecule type" value="Genomic_DNA"/>
</dbReference>
<keyword evidence="3" id="KW-0804">Transcription</keyword>
<evidence type="ECO:0000256" key="3">
    <source>
        <dbReference type="ARBA" id="ARBA00023163"/>
    </source>
</evidence>
<dbReference type="OrthoDB" id="5454556at2"/>
<keyword evidence="1" id="KW-0805">Transcription regulation</keyword>
<organism evidence="5 6">
    <name type="scientific">Paracoccus suum</name>
    <dbReference type="NCBI Taxonomy" id="2259340"/>
    <lineage>
        <taxon>Bacteria</taxon>
        <taxon>Pseudomonadati</taxon>
        <taxon>Pseudomonadota</taxon>
        <taxon>Alphaproteobacteria</taxon>
        <taxon>Rhodobacterales</taxon>
        <taxon>Paracoccaceae</taxon>
        <taxon>Paracoccus</taxon>
    </lineage>
</organism>
<dbReference type="PANTHER" id="PTHR44846:SF1">
    <property type="entry name" value="MANNOSYL-D-GLYCERATE TRANSPORT_METABOLISM SYSTEM REPRESSOR MNGR-RELATED"/>
    <property type="match status" value="1"/>
</dbReference>
<dbReference type="Pfam" id="PF00392">
    <property type="entry name" value="GntR"/>
    <property type="match status" value="1"/>
</dbReference>
<sequence length="244" mass="26906">MNKHNWTNIRDRVAERIAAGDYADGTQLPTESQLCAEFGSGRHSVRRAMTALAVDGLLSIEQGRGTFVRSAPLIRYRISKRTRFRENLLAAGRTPSGEHIIAETLPAAARIAEALGLAEGAPVHHTLRRGLADGVPINLNQSWHDAARFPDLAAEREAGRSVTDVYRAHGVADYLRRNTTIYARRPDEAEARLLDQHPDQPVMVLQKTDTDHAGKPIGYSESIWSAHRIQFSIDMLDDNEGAAG</sequence>
<dbReference type="GO" id="GO:0003677">
    <property type="term" value="F:DNA binding"/>
    <property type="evidence" value="ECO:0007669"/>
    <property type="project" value="UniProtKB-KW"/>
</dbReference>
<accession>A0A344PJB2</accession>
<keyword evidence="2" id="KW-0238">DNA-binding</keyword>
<dbReference type="AlphaFoldDB" id="A0A344PJB2"/>
<dbReference type="PANTHER" id="PTHR44846">
    <property type="entry name" value="MANNOSYL-D-GLYCERATE TRANSPORT/METABOLISM SYSTEM REPRESSOR MNGR-RELATED"/>
    <property type="match status" value="1"/>
</dbReference>
<dbReference type="SMART" id="SM00345">
    <property type="entry name" value="HTH_GNTR"/>
    <property type="match status" value="1"/>
</dbReference>
<protein>
    <submittedName>
        <fullName evidence="5">Phosphonate metabolism transcriptional regulator PhnF</fullName>
    </submittedName>
</protein>
<gene>
    <name evidence="5" type="primary">phnF</name>
    <name evidence="5" type="ORF">DRW48_07005</name>
</gene>
<evidence type="ECO:0000313" key="6">
    <source>
        <dbReference type="Proteomes" id="UP000252023"/>
    </source>
</evidence>
<dbReference type="Pfam" id="PF07702">
    <property type="entry name" value="UTRA"/>
    <property type="match status" value="1"/>
</dbReference>
<dbReference type="SUPFAM" id="SSF46785">
    <property type="entry name" value="Winged helix' DNA-binding domain"/>
    <property type="match status" value="1"/>
</dbReference>
<dbReference type="InterPro" id="IPR028978">
    <property type="entry name" value="Chorismate_lyase_/UTRA_dom_sf"/>
</dbReference>
<evidence type="ECO:0000256" key="2">
    <source>
        <dbReference type="ARBA" id="ARBA00023125"/>
    </source>
</evidence>
<dbReference type="CDD" id="cd07377">
    <property type="entry name" value="WHTH_GntR"/>
    <property type="match status" value="1"/>
</dbReference>
<dbReference type="InterPro" id="IPR050679">
    <property type="entry name" value="Bact_HTH_transcr_reg"/>
</dbReference>
<dbReference type="KEGG" id="pars:DRW48_07005"/>
<dbReference type="Proteomes" id="UP000252023">
    <property type="component" value="Chromosome"/>
</dbReference>
<dbReference type="GO" id="GO:0045892">
    <property type="term" value="P:negative regulation of DNA-templated transcription"/>
    <property type="evidence" value="ECO:0007669"/>
    <property type="project" value="TreeGrafter"/>
</dbReference>
<dbReference type="InterPro" id="IPR036390">
    <property type="entry name" value="WH_DNA-bd_sf"/>
</dbReference>
<reference evidence="6" key="1">
    <citation type="submission" date="2018-07" db="EMBL/GenBank/DDBJ databases">
        <title>Genome sequencing of Paracoccus sp. SC2-6.</title>
        <authorList>
            <person name="Heo J."/>
            <person name="Kim S.-J."/>
            <person name="Kwon S.-W."/>
        </authorList>
    </citation>
    <scope>NUCLEOTIDE SEQUENCE [LARGE SCALE GENOMIC DNA]</scope>
    <source>
        <strain evidence="6">SC2-6</strain>
    </source>
</reference>
<dbReference type="NCBIfam" id="TIGR02325">
    <property type="entry name" value="C_P_lyase_phnF"/>
    <property type="match status" value="1"/>
</dbReference>
<dbReference type="InterPro" id="IPR011663">
    <property type="entry name" value="UTRA"/>
</dbReference>
<evidence type="ECO:0000256" key="1">
    <source>
        <dbReference type="ARBA" id="ARBA00023015"/>
    </source>
</evidence>
<dbReference type="SMART" id="SM00866">
    <property type="entry name" value="UTRA"/>
    <property type="match status" value="1"/>
</dbReference>
<dbReference type="Gene3D" id="1.10.10.10">
    <property type="entry name" value="Winged helix-like DNA-binding domain superfamily/Winged helix DNA-binding domain"/>
    <property type="match status" value="1"/>
</dbReference>
<dbReference type="InterPro" id="IPR036388">
    <property type="entry name" value="WH-like_DNA-bd_sf"/>
</dbReference>